<accession>A0ABP8DRB7</accession>
<organism evidence="2 3">
    <name type="scientific">Dactylosporangium darangshiense</name>
    <dbReference type="NCBI Taxonomy" id="579108"/>
    <lineage>
        <taxon>Bacteria</taxon>
        <taxon>Bacillati</taxon>
        <taxon>Actinomycetota</taxon>
        <taxon>Actinomycetes</taxon>
        <taxon>Micromonosporales</taxon>
        <taxon>Micromonosporaceae</taxon>
        <taxon>Dactylosporangium</taxon>
    </lineage>
</organism>
<protein>
    <submittedName>
        <fullName evidence="2">Uncharacterized protein</fullName>
    </submittedName>
</protein>
<comment type="caution">
    <text evidence="2">The sequence shown here is derived from an EMBL/GenBank/DDBJ whole genome shotgun (WGS) entry which is preliminary data.</text>
</comment>
<feature type="region of interest" description="Disordered" evidence="1">
    <location>
        <begin position="30"/>
        <end position="78"/>
    </location>
</feature>
<evidence type="ECO:0000313" key="2">
    <source>
        <dbReference type="EMBL" id="GAA4262434.1"/>
    </source>
</evidence>
<sequence length="109" mass="11084">MAAELSITELPIIALHAGQPTGRGQAIYHSLPGRTAGRGGAARQARPVRRGPSGAARQARPVRRGPSGAGRQARPGGLVGHGKAAYWAQASSRLVHASLKGLGNGELPA</sequence>
<keyword evidence="3" id="KW-1185">Reference proteome</keyword>
<reference evidence="3" key="1">
    <citation type="journal article" date="2019" name="Int. J. Syst. Evol. Microbiol.">
        <title>The Global Catalogue of Microorganisms (GCM) 10K type strain sequencing project: providing services to taxonomists for standard genome sequencing and annotation.</title>
        <authorList>
            <consortium name="The Broad Institute Genomics Platform"/>
            <consortium name="The Broad Institute Genome Sequencing Center for Infectious Disease"/>
            <person name="Wu L."/>
            <person name="Ma J."/>
        </authorList>
    </citation>
    <scope>NUCLEOTIDE SEQUENCE [LARGE SCALE GENOMIC DNA]</scope>
    <source>
        <strain evidence="3">JCM 17441</strain>
    </source>
</reference>
<evidence type="ECO:0000313" key="3">
    <source>
        <dbReference type="Proteomes" id="UP001500620"/>
    </source>
</evidence>
<gene>
    <name evidence="2" type="ORF">GCM10022255_099030</name>
</gene>
<dbReference type="Proteomes" id="UP001500620">
    <property type="component" value="Unassembled WGS sequence"/>
</dbReference>
<evidence type="ECO:0000256" key="1">
    <source>
        <dbReference type="SAM" id="MobiDB-lite"/>
    </source>
</evidence>
<name>A0ABP8DRB7_9ACTN</name>
<dbReference type="EMBL" id="BAABAT010000052">
    <property type="protein sequence ID" value="GAA4262434.1"/>
    <property type="molecule type" value="Genomic_DNA"/>
</dbReference>
<proteinExistence type="predicted"/>